<feature type="non-terminal residue" evidence="2">
    <location>
        <position position="164"/>
    </location>
</feature>
<evidence type="ECO:0000313" key="2">
    <source>
        <dbReference type="EMBL" id="GFD07394.1"/>
    </source>
</evidence>
<sequence>MVDTKPDPTDPTKRTPLEVGDEFDVTFIGNFVSPMGPDGAPQSFESRALDRPKDRYPFAYTIEILHDIPPDVVSGELAHVIPWYGQPGGGTQTRLSFQDPSWYRQEWQQMQTQGYARLTLTSSPTGEYEAARHGSPGHRNGNARRGATQSQLTAGQAGCAGRAV</sequence>
<reference evidence="2" key="1">
    <citation type="journal article" date="2019" name="Sci. Rep.">
        <title>Draft genome of Tanacetum cinerariifolium, the natural source of mosquito coil.</title>
        <authorList>
            <person name="Yamashiro T."/>
            <person name="Shiraishi A."/>
            <person name="Satake H."/>
            <person name="Nakayama K."/>
        </authorList>
    </citation>
    <scope>NUCLEOTIDE SEQUENCE</scope>
</reference>
<feature type="region of interest" description="Disordered" evidence="1">
    <location>
        <begin position="126"/>
        <end position="164"/>
    </location>
</feature>
<proteinExistence type="predicted"/>
<dbReference type="EMBL" id="BKCJ011231254">
    <property type="protein sequence ID" value="GFD07394.1"/>
    <property type="molecule type" value="Genomic_DNA"/>
</dbReference>
<gene>
    <name evidence="2" type="ORF">Tci_879363</name>
</gene>
<dbReference type="AlphaFoldDB" id="A0A699TFY8"/>
<protein>
    <submittedName>
        <fullName evidence="2">Uncharacterized protein</fullName>
    </submittedName>
</protein>
<name>A0A699TFY8_TANCI</name>
<accession>A0A699TFY8</accession>
<evidence type="ECO:0000256" key="1">
    <source>
        <dbReference type="SAM" id="MobiDB-lite"/>
    </source>
</evidence>
<comment type="caution">
    <text evidence="2">The sequence shown here is derived from an EMBL/GenBank/DDBJ whole genome shotgun (WGS) entry which is preliminary data.</text>
</comment>
<organism evidence="2">
    <name type="scientific">Tanacetum cinerariifolium</name>
    <name type="common">Dalmatian daisy</name>
    <name type="synonym">Chrysanthemum cinerariifolium</name>
    <dbReference type="NCBI Taxonomy" id="118510"/>
    <lineage>
        <taxon>Eukaryota</taxon>
        <taxon>Viridiplantae</taxon>
        <taxon>Streptophyta</taxon>
        <taxon>Embryophyta</taxon>
        <taxon>Tracheophyta</taxon>
        <taxon>Spermatophyta</taxon>
        <taxon>Magnoliopsida</taxon>
        <taxon>eudicotyledons</taxon>
        <taxon>Gunneridae</taxon>
        <taxon>Pentapetalae</taxon>
        <taxon>asterids</taxon>
        <taxon>campanulids</taxon>
        <taxon>Asterales</taxon>
        <taxon>Asteraceae</taxon>
        <taxon>Asteroideae</taxon>
        <taxon>Anthemideae</taxon>
        <taxon>Anthemidinae</taxon>
        <taxon>Tanacetum</taxon>
    </lineage>
</organism>